<sequence>MHPSVRRRTDPPQNTNYEEDIVYVTKHNKWVLNSIGMWPAVLKGIGKFIPKVVIGLSNIVSFLNVVQCVLYITLEENDPLLRLRLLGLACFASINLMKYWALIARKTNIEYCIEQVHTDWKQVEIQRNRILMLKYGKVGRDLTIYSAVFMYSAEICYVTVMQYAMGLNMKENNRTIRLLVYPTYSGFFDAQKSPVYEIVYVLQCMCTFLFNSVTVGCCGLAALFATHACGQIDIVISQLDDLVEGKFSEKNSNPNTRLMEIVKHHIRILKFSAMVETVLQEVCFFEFVGSTFVICLLEYYCITDWQQNDNIGLATYSMLLVSLTFNMFLLCYIGNLLIDKSTSVGISCYMIDWYRLPIKTVQDLILIIAMSNSPAKISAARIFILSLPTFGNVLKTSFAYLNFIRNTIIY</sequence>
<keyword evidence="4 10" id="KW-0812">Transmembrane</keyword>
<comment type="similarity">
    <text evidence="10">Belongs to the insect chemoreceptor superfamily. Heteromeric odorant receptor channel (TC 1.A.69) family.</text>
</comment>
<feature type="transmembrane region" description="Helical" evidence="10">
    <location>
        <begin position="198"/>
        <end position="224"/>
    </location>
</feature>
<evidence type="ECO:0000256" key="4">
    <source>
        <dbReference type="ARBA" id="ARBA00022692"/>
    </source>
</evidence>
<reference evidence="12" key="1">
    <citation type="submission" date="2025-08" db="UniProtKB">
        <authorList>
            <consortium name="RefSeq"/>
        </authorList>
    </citation>
    <scope>IDENTIFICATION</scope>
    <source>
        <tissue evidence="12">Muscle</tissue>
    </source>
</reference>
<dbReference type="AlphaFoldDB" id="A0A6J3KG63"/>
<evidence type="ECO:0000256" key="1">
    <source>
        <dbReference type="ARBA" id="ARBA00004651"/>
    </source>
</evidence>
<dbReference type="InterPro" id="IPR004117">
    <property type="entry name" value="7tm6_olfct_rcpt"/>
</dbReference>
<keyword evidence="5 10" id="KW-0552">Olfaction</keyword>
<evidence type="ECO:0000256" key="7">
    <source>
        <dbReference type="ARBA" id="ARBA00023136"/>
    </source>
</evidence>
<evidence type="ECO:0000256" key="2">
    <source>
        <dbReference type="ARBA" id="ARBA00022475"/>
    </source>
</evidence>
<keyword evidence="8 10" id="KW-0675">Receptor</keyword>
<keyword evidence="6 10" id="KW-1133">Transmembrane helix</keyword>
<dbReference type="GO" id="GO:0004984">
    <property type="term" value="F:olfactory receptor activity"/>
    <property type="evidence" value="ECO:0007669"/>
    <property type="project" value="InterPro"/>
</dbReference>
<feature type="transmembrane region" description="Helical" evidence="10">
    <location>
        <begin position="142"/>
        <end position="165"/>
    </location>
</feature>
<organism evidence="11 12">
    <name type="scientific">Bombus vosnesenskii</name>
    <dbReference type="NCBI Taxonomy" id="207650"/>
    <lineage>
        <taxon>Eukaryota</taxon>
        <taxon>Metazoa</taxon>
        <taxon>Ecdysozoa</taxon>
        <taxon>Arthropoda</taxon>
        <taxon>Hexapoda</taxon>
        <taxon>Insecta</taxon>
        <taxon>Pterygota</taxon>
        <taxon>Neoptera</taxon>
        <taxon>Endopterygota</taxon>
        <taxon>Hymenoptera</taxon>
        <taxon>Apocrita</taxon>
        <taxon>Aculeata</taxon>
        <taxon>Apoidea</taxon>
        <taxon>Anthophila</taxon>
        <taxon>Apidae</taxon>
        <taxon>Bombus</taxon>
        <taxon>Pyrobombus</taxon>
    </lineage>
</organism>
<protein>
    <recommendedName>
        <fullName evidence="10">Odorant receptor</fullName>
    </recommendedName>
</protein>
<dbReference type="Proteomes" id="UP000504631">
    <property type="component" value="Unplaced"/>
</dbReference>
<keyword evidence="3 10" id="KW-0716">Sensory transduction</keyword>
<dbReference type="GO" id="GO:0005549">
    <property type="term" value="F:odorant binding"/>
    <property type="evidence" value="ECO:0007669"/>
    <property type="project" value="InterPro"/>
</dbReference>
<proteinExistence type="inferred from homology"/>
<evidence type="ECO:0000256" key="5">
    <source>
        <dbReference type="ARBA" id="ARBA00022725"/>
    </source>
</evidence>
<accession>A0A6J3KG63</accession>
<keyword evidence="11" id="KW-1185">Reference proteome</keyword>
<keyword evidence="7 10" id="KW-0472">Membrane</keyword>
<evidence type="ECO:0000313" key="12">
    <source>
        <dbReference type="RefSeq" id="XP_033352138.1"/>
    </source>
</evidence>
<dbReference type="GO" id="GO:0005886">
    <property type="term" value="C:plasma membrane"/>
    <property type="evidence" value="ECO:0007669"/>
    <property type="project" value="UniProtKB-SubCell"/>
</dbReference>
<dbReference type="GeneID" id="117234753"/>
<evidence type="ECO:0000256" key="3">
    <source>
        <dbReference type="ARBA" id="ARBA00022606"/>
    </source>
</evidence>
<comment type="subcellular location">
    <subcellularLocation>
        <location evidence="1 10">Cell membrane</location>
        <topology evidence="1 10">Multi-pass membrane protein</topology>
    </subcellularLocation>
</comment>
<dbReference type="Pfam" id="PF02949">
    <property type="entry name" value="7tm_6"/>
    <property type="match status" value="1"/>
</dbReference>
<dbReference type="PANTHER" id="PTHR21137:SF35">
    <property type="entry name" value="ODORANT RECEPTOR 19A-RELATED"/>
    <property type="match status" value="1"/>
</dbReference>
<evidence type="ECO:0000256" key="10">
    <source>
        <dbReference type="RuleBase" id="RU351113"/>
    </source>
</evidence>
<feature type="transmembrane region" description="Helical" evidence="10">
    <location>
        <begin position="311"/>
        <end position="333"/>
    </location>
</feature>
<comment type="caution">
    <text evidence="10">Lacks conserved residue(s) required for the propagation of feature annotation.</text>
</comment>
<feature type="transmembrane region" description="Helical" evidence="10">
    <location>
        <begin position="52"/>
        <end position="74"/>
    </location>
</feature>
<dbReference type="PANTHER" id="PTHR21137">
    <property type="entry name" value="ODORANT RECEPTOR"/>
    <property type="match status" value="1"/>
</dbReference>
<dbReference type="KEGG" id="bvk:117234753"/>
<evidence type="ECO:0000256" key="6">
    <source>
        <dbReference type="ARBA" id="ARBA00022989"/>
    </source>
</evidence>
<name>A0A6J3KG63_9HYME</name>
<feature type="transmembrane region" description="Helical" evidence="10">
    <location>
        <begin position="80"/>
        <end position="101"/>
    </location>
</feature>
<dbReference type="RefSeq" id="XP_033352138.1">
    <property type="nucleotide sequence ID" value="XM_033496247.1"/>
</dbReference>
<evidence type="ECO:0000313" key="11">
    <source>
        <dbReference type="Proteomes" id="UP000504631"/>
    </source>
</evidence>
<keyword evidence="2" id="KW-1003">Cell membrane</keyword>
<gene>
    <name evidence="12" type="primary">LOC117234753</name>
</gene>
<evidence type="ECO:0000256" key="8">
    <source>
        <dbReference type="ARBA" id="ARBA00023170"/>
    </source>
</evidence>
<evidence type="ECO:0000256" key="9">
    <source>
        <dbReference type="ARBA" id="ARBA00023224"/>
    </source>
</evidence>
<dbReference type="GO" id="GO:0007165">
    <property type="term" value="P:signal transduction"/>
    <property type="evidence" value="ECO:0007669"/>
    <property type="project" value="UniProtKB-KW"/>
</dbReference>
<keyword evidence="9 10" id="KW-0807">Transducer</keyword>